<feature type="coiled-coil region" evidence="3">
    <location>
        <begin position="184"/>
        <end position="257"/>
    </location>
</feature>
<dbReference type="RefSeq" id="XP_028142669.1">
    <property type="nucleotide sequence ID" value="XM_028286868.1"/>
</dbReference>
<dbReference type="PANTHER" id="PTHR16650">
    <property type="entry name" value="C21ORF13-RELATED"/>
    <property type="match status" value="1"/>
</dbReference>
<feature type="compositionally biased region" description="Low complexity" evidence="4">
    <location>
        <begin position="1"/>
        <end position="18"/>
    </location>
</feature>
<dbReference type="InterPro" id="IPR026188">
    <property type="entry name" value="Lebercilin-like"/>
</dbReference>
<sequence length="577" mass="66255">MTSYSSSVSVTVNKSPNSDASRSKSCESVCTTNSSCYLQRRKAKNPLMYPLRSNYTKMTTNITNSVRQRVLSAKLLKLRSIQSQLNDANYHLSELSKENQILKNLQKRQDKALSKYENTNADLPRLIRSHEEQLRIITEKNKAQRLKIKELSDLLKIRDEELLRTQEKLIHLEKLNKDKRLIDREKMLDQIEDLQVKLKNTDDVNSILNRKLTLETKTAKQRLNNESMKYRLAQKDLAQALAEIDRLTSLLEARENVVHPRKNRFNRLTNQSISMTTLSSIPQPLKSKNSDNKRERLSTIADNEDTKLPVTNIKLEPIKYIKTEESSRKSNDMLSIPSEVIKNRLSSGSKSRESGESENCSELSFGFFESYSEEKGSFDDVRTSSTEKSERDVRTRSADMSSSDNNNKSSDGTQSDTSEERLENISSNVNDAIKNAAQNIESEFQNKLGTYCSDVVANVRKCSERLECQKKSLKLYKKDTDILLDTFEKTTKFEDNLKDSFNFDPLNDDFLKDILSDNYIIKSKKDRNGNVKKQDKFSVCDRKKLLNTLKAIDAGDSIEIIDEIPTHKFKEMDQIIG</sequence>
<keyword evidence="2 3" id="KW-0175">Coiled coil</keyword>
<feature type="region of interest" description="Disordered" evidence="4">
    <location>
        <begin position="1"/>
        <end position="25"/>
    </location>
</feature>
<comment type="similarity">
    <text evidence="1">Belongs to the LCA5 family.</text>
</comment>
<reference evidence="6" key="2">
    <citation type="submission" date="2025-05" db="UniProtKB">
        <authorList>
            <consortium name="EnsemblMetazoa"/>
        </authorList>
    </citation>
    <scope>IDENTIFICATION</scope>
</reference>
<feature type="compositionally biased region" description="Basic and acidic residues" evidence="4">
    <location>
        <begin position="288"/>
        <end position="297"/>
    </location>
</feature>
<evidence type="ECO:0000259" key="5">
    <source>
        <dbReference type="Pfam" id="PF15619"/>
    </source>
</evidence>
<dbReference type="EnsemblMetazoa" id="XM_028286868.2">
    <property type="protein sequence ID" value="XP_028142669.1"/>
    <property type="gene ID" value="LOC114336494"/>
</dbReference>
<feature type="region of interest" description="Disordered" evidence="4">
    <location>
        <begin position="376"/>
        <end position="421"/>
    </location>
</feature>
<gene>
    <name evidence="8" type="primary">LOC114336494</name>
</gene>
<dbReference type="InterPro" id="IPR028933">
    <property type="entry name" value="Lebercilin_dom"/>
</dbReference>
<dbReference type="FunCoup" id="A0A6P7G174">
    <property type="interactions" value="1"/>
</dbReference>
<feature type="domain" description="Lebercilin" evidence="5">
    <location>
        <begin position="66"/>
        <end position="256"/>
    </location>
</feature>
<feature type="compositionally biased region" description="Low complexity" evidence="4">
    <location>
        <begin position="398"/>
        <end position="411"/>
    </location>
</feature>
<name>A0A6P7G174_DIAVI</name>
<evidence type="ECO:0000256" key="2">
    <source>
        <dbReference type="ARBA" id="ARBA00023054"/>
    </source>
</evidence>
<dbReference type="KEGG" id="dvv:114336494"/>
<dbReference type="Proteomes" id="UP001652700">
    <property type="component" value="Unplaced"/>
</dbReference>
<evidence type="ECO:0000313" key="8">
    <source>
        <dbReference type="RefSeq" id="XP_028142669.1"/>
    </source>
</evidence>
<dbReference type="GO" id="GO:0042073">
    <property type="term" value="P:intraciliary transport"/>
    <property type="evidence" value="ECO:0007669"/>
    <property type="project" value="TreeGrafter"/>
</dbReference>
<feature type="compositionally biased region" description="Basic and acidic residues" evidence="4">
    <location>
        <begin position="376"/>
        <end position="397"/>
    </location>
</feature>
<dbReference type="GO" id="GO:0005930">
    <property type="term" value="C:axoneme"/>
    <property type="evidence" value="ECO:0007669"/>
    <property type="project" value="TreeGrafter"/>
</dbReference>
<feature type="coiled-coil region" evidence="3">
    <location>
        <begin position="78"/>
        <end position="147"/>
    </location>
</feature>
<evidence type="ECO:0000256" key="3">
    <source>
        <dbReference type="SAM" id="Coils"/>
    </source>
</evidence>
<reference evidence="8" key="1">
    <citation type="submission" date="2025-04" db="UniProtKB">
        <authorList>
            <consortium name="RefSeq"/>
        </authorList>
    </citation>
    <scope>IDENTIFICATION</scope>
    <source>
        <tissue evidence="8">Whole insect</tissue>
    </source>
</reference>
<evidence type="ECO:0000313" key="6">
    <source>
        <dbReference type="EnsemblMetazoa" id="XP_028142669.1"/>
    </source>
</evidence>
<dbReference type="OrthoDB" id="2123794at2759"/>
<organism evidence="8">
    <name type="scientific">Diabrotica virgifera virgifera</name>
    <name type="common">western corn rootworm</name>
    <dbReference type="NCBI Taxonomy" id="50390"/>
    <lineage>
        <taxon>Eukaryota</taxon>
        <taxon>Metazoa</taxon>
        <taxon>Ecdysozoa</taxon>
        <taxon>Arthropoda</taxon>
        <taxon>Hexapoda</taxon>
        <taxon>Insecta</taxon>
        <taxon>Pterygota</taxon>
        <taxon>Neoptera</taxon>
        <taxon>Endopterygota</taxon>
        <taxon>Coleoptera</taxon>
        <taxon>Polyphaga</taxon>
        <taxon>Cucujiformia</taxon>
        <taxon>Chrysomeloidea</taxon>
        <taxon>Chrysomelidae</taxon>
        <taxon>Galerucinae</taxon>
        <taxon>Diabroticina</taxon>
        <taxon>Diabroticites</taxon>
        <taxon>Diabrotica</taxon>
    </lineage>
</organism>
<evidence type="ECO:0000256" key="1">
    <source>
        <dbReference type="ARBA" id="ARBA00010229"/>
    </source>
</evidence>
<evidence type="ECO:0000313" key="7">
    <source>
        <dbReference type="Proteomes" id="UP001652700"/>
    </source>
</evidence>
<feature type="region of interest" description="Disordered" evidence="4">
    <location>
        <begin position="277"/>
        <end position="303"/>
    </location>
</feature>
<accession>A0A6P7G174</accession>
<dbReference type="Pfam" id="PF15619">
    <property type="entry name" value="Lebercilin"/>
    <property type="match status" value="1"/>
</dbReference>
<protein>
    <submittedName>
        <fullName evidence="8">Lebercilin-like protein</fullName>
    </submittedName>
</protein>
<keyword evidence="7" id="KW-1185">Reference proteome</keyword>
<dbReference type="InParanoid" id="A0A6P7G174"/>
<dbReference type="AlphaFoldDB" id="A0A6P7G174"/>
<dbReference type="GeneID" id="114336494"/>
<dbReference type="PANTHER" id="PTHR16650:SF6">
    <property type="entry name" value="GH21622P"/>
    <property type="match status" value="1"/>
</dbReference>
<proteinExistence type="inferred from homology"/>
<evidence type="ECO:0000256" key="4">
    <source>
        <dbReference type="SAM" id="MobiDB-lite"/>
    </source>
</evidence>